<name>A0A8K0SYH3_9HYPO</name>
<dbReference type="GO" id="GO:0005737">
    <property type="term" value="C:cytoplasm"/>
    <property type="evidence" value="ECO:0007669"/>
    <property type="project" value="TreeGrafter"/>
</dbReference>
<dbReference type="GO" id="GO:0016874">
    <property type="term" value="F:ligase activity"/>
    <property type="evidence" value="ECO:0007669"/>
    <property type="project" value="UniProtKB-KW"/>
</dbReference>
<dbReference type="GO" id="GO:0044550">
    <property type="term" value="P:secondary metabolite biosynthetic process"/>
    <property type="evidence" value="ECO:0007669"/>
    <property type="project" value="TreeGrafter"/>
</dbReference>
<protein>
    <recommendedName>
        <fullName evidence="4">Condensation domain-containing protein</fullName>
    </recommendedName>
</protein>
<gene>
    <name evidence="2" type="ORF">B0I35DRAFT_425760</name>
</gene>
<sequence>MPQPILPDASILHRCEFAPRMRAARSHSSCFIPGCMGLVLARQSGSDRVFFGYMTANRDAEFEGMSDLVGPLANMLLCRIDAAYAATDIKRVLRATQDDILNSLPHQHSLMGTMEPNWKSVRSWQYMNARDDLVDSLIASDHDSIQLDQF</sequence>
<dbReference type="GO" id="GO:0031177">
    <property type="term" value="F:phosphopantetheine binding"/>
    <property type="evidence" value="ECO:0007669"/>
    <property type="project" value="TreeGrafter"/>
</dbReference>
<comment type="caution">
    <text evidence="2">The sequence shown here is derived from an EMBL/GenBank/DDBJ whole genome shotgun (WGS) entry which is preliminary data.</text>
</comment>
<evidence type="ECO:0000256" key="1">
    <source>
        <dbReference type="ARBA" id="ARBA00022598"/>
    </source>
</evidence>
<dbReference type="Gene3D" id="3.30.559.30">
    <property type="entry name" value="Nonribosomal peptide synthetase, condensation domain"/>
    <property type="match status" value="1"/>
</dbReference>
<evidence type="ECO:0008006" key="4">
    <source>
        <dbReference type="Google" id="ProtNLM"/>
    </source>
</evidence>
<accession>A0A8K0SYH3</accession>
<dbReference type="GO" id="GO:0043041">
    <property type="term" value="P:amino acid activation for nonribosomal peptide biosynthetic process"/>
    <property type="evidence" value="ECO:0007669"/>
    <property type="project" value="TreeGrafter"/>
</dbReference>
<keyword evidence="1" id="KW-0436">Ligase</keyword>
<dbReference type="PANTHER" id="PTHR45527:SF16">
    <property type="entry name" value="NONRIBOSOMAL PEPTIDE SYNTHASE ATNA-RELATED"/>
    <property type="match status" value="1"/>
</dbReference>
<dbReference type="OrthoDB" id="5150254at2759"/>
<dbReference type="EMBL" id="JAGPNK010000004">
    <property type="protein sequence ID" value="KAH7322401.1"/>
    <property type="molecule type" value="Genomic_DNA"/>
</dbReference>
<dbReference type="SUPFAM" id="SSF52777">
    <property type="entry name" value="CoA-dependent acyltransferases"/>
    <property type="match status" value="1"/>
</dbReference>
<dbReference type="PANTHER" id="PTHR45527">
    <property type="entry name" value="NONRIBOSOMAL PEPTIDE SYNTHETASE"/>
    <property type="match status" value="1"/>
</dbReference>
<reference evidence="2" key="1">
    <citation type="journal article" date="2021" name="Nat. Commun.">
        <title>Genetic determinants of endophytism in the Arabidopsis root mycobiome.</title>
        <authorList>
            <person name="Mesny F."/>
            <person name="Miyauchi S."/>
            <person name="Thiergart T."/>
            <person name="Pickel B."/>
            <person name="Atanasova L."/>
            <person name="Karlsson M."/>
            <person name="Huettel B."/>
            <person name="Barry K.W."/>
            <person name="Haridas S."/>
            <person name="Chen C."/>
            <person name="Bauer D."/>
            <person name="Andreopoulos W."/>
            <person name="Pangilinan J."/>
            <person name="LaButti K."/>
            <person name="Riley R."/>
            <person name="Lipzen A."/>
            <person name="Clum A."/>
            <person name="Drula E."/>
            <person name="Henrissat B."/>
            <person name="Kohler A."/>
            <person name="Grigoriev I.V."/>
            <person name="Martin F.M."/>
            <person name="Hacquard S."/>
        </authorList>
    </citation>
    <scope>NUCLEOTIDE SEQUENCE</scope>
    <source>
        <strain evidence="2">MPI-CAGE-CH-0235</strain>
    </source>
</reference>
<keyword evidence="3" id="KW-1185">Reference proteome</keyword>
<dbReference type="Proteomes" id="UP000813444">
    <property type="component" value="Unassembled WGS sequence"/>
</dbReference>
<proteinExistence type="predicted"/>
<organism evidence="2 3">
    <name type="scientific">Stachybotrys elegans</name>
    <dbReference type="NCBI Taxonomy" id="80388"/>
    <lineage>
        <taxon>Eukaryota</taxon>
        <taxon>Fungi</taxon>
        <taxon>Dikarya</taxon>
        <taxon>Ascomycota</taxon>
        <taxon>Pezizomycotina</taxon>
        <taxon>Sordariomycetes</taxon>
        <taxon>Hypocreomycetidae</taxon>
        <taxon>Hypocreales</taxon>
        <taxon>Stachybotryaceae</taxon>
        <taxon>Stachybotrys</taxon>
    </lineage>
</organism>
<dbReference type="AlphaFoldDB" id="A0A8K0SYH3"/>
<evidence type="ECO:0000313" key="3">
    <source>
        <dbReference type="Proteomes" id="UP000813444"/>
    </source>
</evidence>
<evidence type="ECO:0000313" key="2">
    <source>
        <dbReference type="EMBL" id="KAH7322401.1"/>
    </source>
</evidence>